<evidence type="ECO:0000313" key="3">
    <source>
        <dbReference type="Proteomes" id="UP001634394"/>
    </source>
</evidence>
<proteinExistence type="predicted"/>
<keyword evidence="3" id="KW-1185">Reference proteome</keyword>
<evidence type="ECO:0000313" key="2">
    <source>
        <dbReference type="EMBL" id="KAL3857579.1"/>
    </source>
</evidence>
<protein>
    <submittedName>
        <fullName evidence="2">Uncharacterized protein</fullName>
    </submittedName>
</protein>
<gene>
    <name evidence="2" type="ORF">ACJMK2_012228</name>
</gene>
<feature type="region of interest" description="Disordered" evidence="1">
    <location>
        <begin position="52"/>
        <end position="101"/>
    </location>
</feature>
<comment type="caution">
    <text evidence="2">The sequence shown here is derived from an EMBL/GenBank/DDBJ whole genome shotgun (WGS) entry which is preliminary data.</text>
</comment>
<feature type="compositionally biased region" description="Basic and acidic residues" evidence="1">
    <location>
        <begin position="80"/>
        <end position="101"/>
    </location>
</feature>
<dbReference type="AlphaFoldDB" id="A0ABD3V7K1"/>
<name>A0ABD3V7K1_SINWO</name>
<evidence type="ECO:0000256" key="1">
    <source>
        <dbReference type="SAM" id="MobiDB-lite"/>
    </source>
</evidence>
<feature type="compositionally biased region" description="Basic residues" evidence="1">
    <location>
        <begin position="63"/>
        <end position="79"/>
    </location>
</feature>
<accession>A0ABD3V7K1</accession>
<organism evidence="2 3">
    <name type="scientific">Sinanodonta woodiana</name>
    <name type="common">Chinese pond mussel</name>
    <name type="synonym">Anodonta woodiana</name>
    <dbReference type="NCBI Taxonomy" id="1069815"/>
    <lineage>
        <taxon>Eukaryota</taxon>
        <taxon>Metazoa</taxon>
        <taxon>Spiralia</taxon>
        <taxon>Lophotrochozoa</taxon>
        <taxon>Mollusca</taxon>
        <taxon>Bivalvia</taxon>
        <taxon>Autobranchia</taxon>
        <taxon>Heteroconchia</taxon>
        <taxon>Palaeoheterodonta</taxon>
        <taxon>Unionida</taxon>
        <taxon>Unionoidea</taxon>
        <taxon>Unionidae</taxon>
        <taxon>Unioninae</taxon>
        <taxon>Sinanodonta</taxon>
    </lineage>
</organism>
<sequence length="101" mass="11612">MERLDDDGAKQDHANFNVVHIKPNGGNTDAIKYLKNYSDEIVDVPTVASVLEEQTDVSNEGPKKKHRKHRKKKKKHKKRDHEQKGIEFSKDEHDYAAVHGI</sequence>
<dbReference type="EMBL" id="JBJQND010000013">
    <property type="protein sequence ID" value="KAL3857579.1"/>
    <property type="molecule type" value="Genomic_DNA"/>
</dbReference>
<reference evidence="2 3" key="1">
    <citation type="submission" date="2024-11" db="EMBL/GenBank/DDBJ databases">
        <title>Chromosome-level genome assembly of the freshwater bivalve Anodonta woodiana.</title>
        <authorList>
            <person name="Chen X."/>
        </authorList>
    </citation>
    <scope>NUCLEOTIDE SEQUENCE [LARGE SCALE GENOMIC DNA]</scope>
    <source>
        <strain evidence="2">MN2024</strain>
        <tissue evidence="2">Gills</tissue>
    </source>
</reference>
<dbReference type="Proteomes" id="UP001634394">
    <property type="component" value="Unassembled WGS sequence"/>
</dbReference>